<evidence type="ECO:0000256" key="11">
    <source>
        <dbReference type="ARBA" id="ARBA00047786"/>
    </source>
</evidence>
<dbReference type="InterPro" id="IPR016156">
    <property type="entry name" value="FAD/NAD-linked_Rdtase_dimer_sf"/>
</dbReference>
<keyword evidence="9" id="KW-0520">NAD</keyword>
<reference evidence="16" key="1">
    <citation type="submission" date="2024-02" db="UniProtKB">
        <authorList>
            <consortium name="WormBaseParasite"/>
        </authorList>
    </citation>
    <scope>IDENTIFICATION</scope>
</reference>
<dbReference type="GO" id="GO:0033108">
    <property type="term" value="P:mitochondrial respiratory chain complex assembly"/>
    <property type="evidence" value="ECO:0007669"/>
    <property type="project" value="TreeGrafter"/>
</dbReference>
<comment type="catalytic activity">
    <reaction evidence="11">
        <text>A + NADH + H(+) = AH2 + NAD(+)</text>
        <dbReference type="Rhea" id="RHEA:11356"/>
        <dbReference type="ChEBI" id="CHEBI:13193"/>
        <dbReference type="ChEBI" id="CHEBI:15378"/>
        <dbReference type="ChEBI" id="CHEBI:17499"/>
        <dbReference type="ChEBI" id="CHEBI:57540"/>
        <dbReference type="ChEBI" id="CHEBI:57945"/>
    </reaction>
</comment>
<evidence type="ECO:0000256" key="10">
    <source>
        <dbReference type="ARBA" id="ARBA00023128"/>
    </source>
</evidence>
<feature type="domain" description="FAD/NAD(P)-binding" evidence="13">
    <location>
        <begin position="161"/>
        <end position="495"/>
    </location>
</feature>
<name>A0AAF5D1D1_STRER</name>
<feature type="compositionally biased region" description="Polar residues" evidence="12">
    <location>
        <begin position="1155"/>
        <end position="1164"/>
    </location>
</feature>
<dbReference type="SUPFAM" id="SSF51905">
    <property type="entry name" value="FAD/NAD(P)-binding domain"/>
    <property type="match status" value="2"/>
</dbReference>
<dbReference type="GO" id="GO:0005739">
    <property type="term" value="C:mitochondrion"/>
    <property type="evidence" value="ECO:0007669"/>
    <property type="project" value="UniProtKB-SubCell"/>
</dbReference>
<comment type="similarity">
    <text evidence="3">Belongs to the FAD-dependent oxidoreductase family.</text>
</comment>
<dbReference type="Gene3D" id="3.40.50.300">
    <property type="entry name" value="P-loop containing nucleotide triphosphate hydrolases"/>
    <property type="match status" value="1"/>
</dbReference>
<dbReference type="PANTHER" id="PTHR43557">
    <property type="entry name" value="APOPTOSIS-INDUCING FACTOR 1"/>
    <property type="match status" value="1"/>
</dbReference>
<organism evidence="15 16">
    <name type="scientific">Strongyloides stercoralis</name>
    <name type="common">Threadworm</name>
    <dbReference type="NCBI Taxonomy" id="6248"/>
    <lineage>
        <taxon>Eukaryota</taxon>
        <taxon>Metazoa</taxon>
        <taxon>Ecdysozoa</taxon>
        <taxon>Nematoda</taxon>
        <taxon>Chromadorea</taxon>
        <taxon>Rhabditida</taxon>
        <taxon>Tylenchina</taxon>
        <taxon>Panagrolaimomorpha</taxon>
        <taxon>Strongyloidoidea</taxon>
        <taxon>Strongyloididae</taxon>
        <taxon>Strongyloides</taxon>
    </lineage>
</organism>
<accession>A0AAF5D1D1</accession>
<dbReference type="Gene3D" id="3.30.390.30">
    <property type="match status" value="1"/>
</dbReference>
<dbReference type="AlphaFoldDB" id="A0AAF5D1D1"/>
<keyword evidence="8" id="KW-0560">Oxidoreductase</keyword>
<dbReference type="PRINTS" id="PR00368">
    <property type="entry name" value="FADPNR"/>
</dbReference>
<dbReference type="WBParaSite" id="TCONS_00004984.p1">
    <property type="protein sequence ID" value="TCONS_00004984.p1"/>
    <property type="gene ID" value="XLOC_003279"/>
</dbReference>
<dbReference type="GO" id="GO:0006915">
    <property type="term" value="P:apoptotic process"/>
    <property type="evidence" value="ECO:0007669"/>
    <property type="project" value="UniProtKB-KW"/>
</dbReference>
<feature type="region of interest" description="Disordered" evidence="12">
    <location>
        <begin position="650"/>
        <end position="705"/>
    </location>
</feature>
<evidence type="ECO:0000256" key="2">
    <source>
        <dbReference type="ARBA" id="ARBA00004173"/>
    </source>
</evidence>
<comment type="subcellular location">
    <subcellularLocation>
        <location evidence="2">Mitochondrion</location>
    </subcellularLocation>
</comment>
<evidence type="ECO:0000313" key="16">
    <source>
        <dbReference type="WBParaSite" id="TCONS_00004984.p1"/>
    </source>
</evidence>
<dbReference type="InterPro" id="IPR036188">
    <property type="entry name" value="FAD/NAD-bd_sf"/>
</dbReference>
<protein>
    <submittedName>
        <fullName evidence="16">G domain-containing protein</fullName>
    </submittedName>
</protein>
<evidence type="ECO:0000256" key="8">
    <source>
        <dbReference type="ARBA" id="ARBA00023002"/>
    </source>
</evidence>
<dbReference type="SMART" id="SM01353">
    <property type="entry name" value="AIF_C"/>
    <property type="match status" value="1"/>
</dbReference>
<dbReference type="GO" id="GO:0071949">
    <property type="term" value="F:FAD binding"/>
    <property type="evidence" value="ECO:0007669"/>
    <property type="project" value="TreeGrafter"/>
</dbReference>
<comment type="cofactor">
    <cofactor evidence="1">
        <name>FAD</name>
        <dbReference type="ChEBI" id="CHEBI:57692"/>
    </cofactor>
</comment>
<feature type="compositionally biased region" description="Polar residues" evidence="12">
    <location>
        <begin position="653"/>
        <end position="672"/>
    </location>
</feature>
<evidence type="ECO:0000256" key="12">
    <source>
        <dbReference type="SAM" id="MobiDB-lite"/>
    </source>
</evidence>
<feature type="domain" description="Mitochondrial apoptosis-inducing factor C-terminal" evidence="14">
    <location>
        <begin position="499"/>
        <end position="551"/>
    </location>
</feature>
<dbReference type="GO" id="GO:0046983">
    <property type="term" value="F:protein dimerization activity"/>
    <property type="evidence" value="ECO:0007669"/>
    <property type="project" value="InterPro"/>
</dbReference>
<dbReference type="InterPro" id="IPR027417">
    <property type="entry name" value="P-loop_NTPase"/>
</dbReference>
<evidence type="ECO:0000259" key="14">
    <source>
        <dbReference type="Pfam" id="PF14721"/>
    </source>
</evidence>
<dbReference type="SUPFAM" id="SSF52540">
    <property type="entry name" value="P-loop containing nucleoside triphosphate hydrolases"/>
    <property type="match status" value="1"/>
</dbReference>
<dbReference type="SUPFAM" id="SSF55424">
    <property type="entry name" value="FAD/NAD-linked reductases, dimerisation (C-terminal) domain"/>
    <property type="match status" value="1"/>
</dbReference>
<keyword evidence="15" id="KW-1185">Reference proteome</keyword>
<evidence type="ECO:0000256" key="6">
    <source>
        <dbReference type="ARBA" id="ARBA00022827"/>
    </source>
</evidence>
<evidence type="ECO:0000313" key="15">
    <source>
        <dbReference type="Proteomes" id="UP000035681"/>
    </source>
</evidence>
<dbReference type="InterPro" id="IPR050446">
    <property type="entry name" value="FAD-oxidoreductase/Apoptosis"/>
</dbReference>
<evidence type="ECO:0000256" key="3">
    <source>
        <dbReference type="ARBA" id="ARBA00006442"/>
    </source>
</evidence>
<dbReference type="PRINTS" id="PR00411">
    <property type="entry name" value="PNDRDTASEI"/>
</dbReference>
<keyword evidence="10" id="KW-0496">Mitochondrion</keyword>
<dbReference type="GO" id="GO:0016174">
    <property type="term" value="F:NAD(P)H oxidase H2O2-forming activity"/>
    <property type="evidence" value="ECO:0007669"/>
    <property type="project" value="TreeGrafter"/>
</dbReference>
<keyword evidence="5" id="KW-0053">Apoptosis</keyword>
<proteinExistence type="inferred from homology"/>
<feature type="region of interest" description="Disordered" evidence="12">
    <location>
        <begin position="1139"/>
        <end position="1176"/>
    </location>
</feature>
<dbReference type="InterPro" id="IPR023753">
    <property type="entry name" value="FAD/NAD-binding_dom"/>
</dbReference>
<dbReference type="InterPro" id="IPR029324">
    <property type="entry name" value="AIF_C"/>
</dbReference>
<evidence type="ECO:0000256" key="7">
    <source>
        <dbReference type="ARBA" id="ARBA00022946"/>
    </source>
</evidence>
<dbReference type="Pfam" id="PF07992">
    <property type="entry name" value="Pyr_redox_2"/>
    <property type="match status" value="1"/>
</dbReference>
<sequence>IILKKFLFLVADKKLILSKKQYLLNNEISKVSLWTAVWRDVESRAIKNKDMNNRFSKPIRLRRYSTGWDGVSGPRSLNKEESDNENSKNFFKLGFATLAISALGYLVSRNAFADSDKNQEQESAHMIQADDTLVLSEKEEKEENKDDKVKVSFPNNIPFLLIGGGTASYYAALTIRSKIPNAHCLIITDEETAPYNRTPLSRDVWWYGNEKTPEYLSYTTRSGKKRQVPYESNGFFIDPSQMDEFEHGAVSIIRGKKVIKLEPENHKAILNDGTEITYGKCLIGTGSKAKELNVISGEKFKNHVTTLRGVEDYRLIAKKIEEGKKDFAIIGGGFLGTELSVSLLRSKINENDANLKITQIFRGKGVLRKDLPEYMANYTAIEMKKMGVNVMINKNVIGGEILDNGKIKLIMENNDGLKSEIETDHVIVAIGSIPDVELGKTSGFEVDSNIGGICTDSGMRSTLHPDVYVAGDVSSFYDPIFGRRRMEHWEHAQISGRVAGENMSGGSKTYTHQGSWYTILGPNIHYTGVGRTDSNLPTVSVFAQEVDDEKAEDGSDIQKAVIFYTENKRIVGVVLLNIFGIGVEVARRLIMDKQEIENFVEISKLFSFYPGPDDEEEEEEERSSENYMYLFKMTKLIELLDFDKKKRKKLKKNSSTQSTTDGSIEDNSSTQKKNSRARNKNSTIDNSQSSGNNPRKRRRSNKKLKKGYEVTTKKIIHDPKLIGALQSLPLFYQQIVVPVKDRHQYNDITKSVGWDFNEILAKPSVLVIGTPEAGKTSFINYLLREKKGYHSHYDAIKDFKSSFTHLYYEDKAALQRGTDAASLNSWQFCKITKYNKPKNDCQIQLLQIKNQLLKEITFIDSPPLSDSMISSMDKETTSGYFPILNNLIRKVDLILFVATSNVVTTSMSKIIATLSPYISKTIFCLNKSDKYKSFDSLTKDRKAFTDYILTSITTGEPKILCTYVKGYLSNSEVKNYIHNDMETLLLRIKKLPTQYKIARLHSLNIHMMECLYIAYIHNEMRKKERKTNVKIISLEDVGELNKCINDVPKSEFFLKTFPTIISIVSEVSDSIKPKCVKLDDVDALKSFLINDFPYITTVAGEEPEILLTFILPVSDPNKDVDAPVKEKKKVIKEIKIALPMNDDEEEEEEEDDNDSNVTNANKTITNEKDQNKLKKKQKFIKINKSTIDKLMKDAQ</sequence>
<keyword evidence="6" id="KW-0274">FAD</keyword>
<evidence type="ECO:0000256" key="9">
    <source>
        <dbReference type="ARBA" id="ARBA00023027"/>
    </source>
</evidence>
<feature type="compositionally biased region" description="Acidic residues" evidence="12">
    <location>
        <begin position="1141"/>
        <end position="1154"/>
    </location>
</feature>
<evidence type="ECO:0000256" key="1">
    <source>
        <dbReference type="ARBA" id="ARBA00001974"/>
    </source>
</evidence>
<feature type="compositionally biased region" description="Basic residues" evidence="12">
    <location>
        <begin position="694"/>
        <end position="705"/>
    </location>
</feature>
<evidence type="ECO:0000259" key="13">
    <source>
        <dbReference type="Pfam" id="PF07992"/>
    </source>
</evidence>
<dbReference type="Pfam" id="PF14721">
    <property type="entry name" value="AIF_C"/>
    <property type="match status" value="1"/>
</dbReference>
<evidence type="ECO:0000256" key="4">
    <source>
        <dbReference type="ARBA" id="ARBA00022630"/>
    </source>
</evidence>
<dbReference type="PANTHER" id="PTHR43557:SF4">
    <property type="entry name" value="APOPTOSIS-INDUCING FACTOR 1, MITOCHONDRIAL"/>
    <property type="match status" value="1"/>
</dbReference>
<dbReference type="Gene3D" id="1.10.268.20">
    <property type="match status" value="1"/>
</dbReference>
<dbReference type="Proteomes" id="UP000035681">
    <property type="component" value="Unplaced"/>
</dbReference>
<evidence type="ECO:0000256" key="5">
    <source>
        <dbReference type="ARBA" id="ARBA00022703"/>
    </source>
</evidence>
<keyword evidence="7" id="KW-0809">Transit peptide</keyword>
<dbReference type="Gene3D" id="3.50.50.60">
    <property type="entry name" value="FAD/NAD(P)-binding domain"/>
    <property type="match status" value="2"/>
</dbReference>
<keyword evidence="4" id="KW-0285">Flavoprotein</keyword>